<evidence type="ECO:0000256" key="9">
    <source>
        <dbReference type="ARBA" id="ARBA00023170"/>
    </source>
</evidence>
<dbReference type="Gene3D" id="3.80.10.10">
    <property type="entry name" value="Ribonuclease Inhibitor"/>
    <property type="match status" value="3"/>
</dbReference>
<dbReference type="InterPro" id="IPR003367">
    <property type="entry name" value="Thrombospondin_3-like_rpt"/>
</dbReference>
<evidence type="ECO:0000256" key="3">
    <source>
        <dbReference type="ARBA" id="ARBA00022614"/>
    </source>
</evidence>
<keyword evidence="5 13" id="KW-0732">Signal</keyword>
<evidence type="ECO:0000259" key="14">
    <source>
        <dbReference type="PROSITE" id="PS50835"/>
    </source>
</evidence>
<feature type="chain" id="PRO_5046705861" evidence="13">
    <location>
        <begin position="27"/>
        <end position="1341"/>
    </location>
</feature>
<evidence type="ECO:0000256" key="7">
    <source>
        <dbReference type="ARBA" id="ARBA00022989"/>
    </source>
</evidence>
<dbReference type="InterPro" id="IPR026444">
    <property type="entry name" value="Secre_tail"/>
</dbReference>
<sequence length="1341" mass="146213">MSKNYTKLLFAVFILFSFQLSSQGTAASDREALIAFYNSTDGDNWTISWDLSAPTDSWYGVTTDANGRVTNILIQSNGLVGTLPDELGNLSELQSLELHRNFYIGYIPNILNGSIPSTFQNLKKLEILNLFATGISGTIPNEIGQMTALKELWLSSNELTGELPTTLGNLSNLELLLMDSNKLTGNIPAQLGQLSNLKRLNLINNDFTGNIPSDLGLLTNLTELNLGWNDLTGNIPDTFGQLVNLKILYLSINKLSGPIPSTLGNLSLLESLEMGQNSLTGTIPNSLGQLSNLTRLNLRTNNLESGIPSEIGQLTNLVEILLSGNNLTGTIPVQLGNLSNLTKLHLHDNQLSGNIPEVLGNLTNMADLNLYKNLLEGTIPVSLSQLNNLTSLSFSSNKLNGNIPIFSKDNIQVLSFTNNNFIFEDLFNTLGNQANAIYYPQLNIDEPATIDTETGDVFTISVTATTDSNNNYQWRKDGEDIDGATSSTFTITSVSSADIGSYDCLISNSALPELILNKNPILLTVDGASIIDTDNDGIADSNDECPNTPPGESVNFTGCSSSQLDDDNDGVTNNLDVCRNTPVGEPVDEKGCIIIPPNQTNYLQNFSFENWSGTPNAPDNWSIVNATSFSQANFYHATEGRYALRLDLSTSISERTELSTRNVSKVSLQKNKAHTFAFDYKVYVGTGESITATLWILKDNGNYATQYISESLSLNTDGEWHTYLYDFTTDTEDEDYVFELEFRATSAPQSIIVVDYMRVLGETPPDEDNDGVTDAIDQCPNTSPNALAVDDNGCEVAIDNSNIIEDPSFEDWSIGGGSNLAKWGINLIPASSWNKNEDISDNLEYSLELTTGDNGSNASSIFQNDIQLYKGVEYEISIDYKVIQGSFNILQFELSRGIFAESVHKVTTDPFDDGWRTFKVYYTAESNEIVDLNIRAVSDQPQDHILLDNMVLRANIASTDDDNDGVENTIDQCPNTPAGETVNSNGCSQSQLDDDNDGVFNDNDTCPNTPQGSFVDNNGCPVTQTDTDEDEDGVFDADDVCPNTPAGETVNSNGCAQSQLDDDNDGVNNAVDQCPNTPMNATVNSVGCTSSESSLPNIPNNGIQIKVTSTSCPNTANGEITVNFSQDYNYTVKFIGDSLNTTYTNFDSSEDLIQSDLTAGIYSVCVSIPEYPAFEQCFSVTVGVPEDFTTGKTVIDYHAQKARIIVSGSKNYEVLVNNKLYTYQFNDLSNQELSFPLDKGINHISIETDKICQGTFSEHLIINKAILSPNPVAETLRVEGLDTMNNAQVLIANLNGVTAVHTTSVISNGIFSMDISNLDPGVYMLTILENEKEINLKFVKK</sequence>
<dbReference type="Gene3D" id="2.60.40.10">
    <property type="entry name" value="Immunoglobulins"/>
    <property type="match status" value="1"/>
</dbReference>
<keyword evidence="6" id="KW-0677">Repeat</keyword>
<evidence type="ECO:0000256" key="5">
    <source>
        <dbReference type="ARBA" id="ARBA00022729"/>
    </source>
</evidence>
<protein>
    <submittedName>
        <fullName evidence="15">Thrombospondin type 3 repeat-containing protein</fullName>
    </submittedName>
</protein>
<dbReference type="Proteomes" id="UP001168579">
    <property type="component" value="Unassembled WGS sequence"/>
</dbReference>
<reference evidence="15" key="2">
    <citation type="submission" date="2023-06" db="EMBL/GenBank/DDBJ databases">
        <authorList>
            <person name="Lucena T."/>
            <person name="Sun Q."/>
        </authorList>
    </citation>
    <scope>NUCLEOTIDE SEQUENCE</scope>
    <source>
        <strain evidence="15">CECT 8869</strain>
    </source>
</reference>
<feature type="compositionally biased region" description="Polar residues" evidence="12">
    <location>
        <begin position="981"/>
        <end position="991"/>
    </location>
</feature>
<keyword evidence="16" id="KW-1185">Reference proteome</keyword>
<dbReference type="SUPFAM" id="SSF52058">
    <property type="entry name" value="L domain-like"/>
    <property type="match status" value="2"/>
</dbReference>
<feature type="region of interest" description="Disordered" evidence="12">
    <location>
        <begin position="962"/>
        <end position="1024"/>
    </location>
</feature>
<feature type="region of interest" description="Disordered" evidence="12">
    <location>
        <begin position="1043"/>
        <end position="1067"/>
    </location>
</feature>
<feature type="compositionally biased region" description="Polar residues" evidence="12">
    <location>
        <begin position="1005"/>
        <end position="1024"/>
    </location>
</feature>
<evidence type="ECO:0000256" key="8">
    <source>
        <dbReference type="ARBA" id="ARBA00023136"/>
    </source>
</evidence>
<keyword evidence="8" id="KW-0472">Membrane</keyword>
<evidence type="ECO:0000256" key="1">
    <source>
        <dbReference type="ARBA" id="ARBA00004236"/>
    </source>
</evidence>
<comment type="caution">
    <text evidence="15">The sequence shown here is derived from an EMBL/GenBank/DDBJ whole genome shotgun (WGS) entry which is preliminary data.</text>
</comment>
<dbReference type="SMART" id="SM00369">
    <property type="entry name" value="LRR_TYP"/>
    <property type="match status" value="7"/>
</dbReference>
<dbReference type="InterPro" id="IPR036179">
    <property type="entry name" value="Ig-like_dom_sf"/>
</dbReference>
<dbReference type="InterPro" id="IPR032675">
    <property type="entry name" value="LRR_dom_sf"/>
</dbReference>
<evidence type="ECO:0000256" key="6">
    <source>
        <dbReference type="ARBA" id="ARBA00022737"/>
    </source>
</evidence>
<comment type="subcellular location">
    <subcellularLocation>
        <location evidence="1">Cell membrane</location>
    </subcellularLocation>
    <subcellularLocation>
        <location evidence="11">Endomembrane system</location>
        <topology evidence="11">Single-pass membrane protein</topology>
    </subcellularLocation>
</comment>
<evidence type="ECO:0000313" key="16">
    <source>
        <dbReference type="Proteomes" id="UP001168579"/>
    </source>
</evidence>
<feature type="signal peptide" evidence="13">
    <location>
        <begin position="1"/>
        <end position="26"/>
    </location>
</feature>
<dbReference type="PANTHER" id="PTHR48052:SF8">
    <property type="entry name" value="LRR RECEPTOR-LIKE SERINE_THREONINE-PROTEIN KINASE FLS2"/>
    <property type="match status" value="1"/>
</dbReference>
<dbReference type="InterPro" id="IPR003591">
    <property type="entry name" value="Leu-rich_rpt_typical-subtyp"/>
</dbReference>
<keyword evidence="2" id="KW-1003">Cell membrane</keyword>
<evidence type="ECO:0000256" key="10">
    <source>
        <dbReference type="ARBA" id="ARBA00023180"/>
    </source>
</evidence>
<keyword evidence="7" id="KW-1133">Transmembrane helix</keyword>
<feature type="compositionally biased region" description="Polar residues" evidence="12">
    <location>
        <begin position="1049"/>
        <end position="1059"/>
    </location>
</feature>
<organism evidence="15 16">
    <name type="scientific">Maribacter confluentis</name>
    <dbReference type="NCBI Taxonomy" id="1656093"/>
    <lineage>
        <taxon>Bacteria</taxon>
        <taxon>Pseudomonadati</taxon>
        <taxon>Bacteroidota</taxon>
        <taxon>Flavobacteriia</taxon>
        <taxon>Flavobacteriales</taxon>
        <taxon>Flavobacteriaceae</taxon>
        <taxon>Maribacter</taxon>
    </lineage>
</organism>
<dbReference type="InterPro" id="IPR013783">
    <property type="entry name" value="Ig-like_fold"/>
</dbReference>
<dbReference type="InterPro" id="IPR007110">
    <property type="entry name" value="Ig-like_dom"/>
</dbReference>
<keyword evidence="10" id="KW-0325">Glycoprotein</keyword>
<dbReference type="SMART" id="SM00408">
    <property type="entry name" value="IGc2"/>
    <property type="match status" value="1"/>
</dbReference>
<evidence type="ECO:0000256" key="2">
    <source>
        <dbReference type="ARBA" id="ARBA00022475"/>
    </source>
</evidence>
<dbReference type="InterPro" id="IPR055414">
    <property type="entry name" value="LRR_R13L4/SHOC2-like"/>
</dbReference>
<keyword evidence="3" id="KW-0433">Leucine-rich repeat</keyword>
<dbReference type="RefSeq" id="WP_304436347.1">
    <property type="nucleotide sequence ID" value="NZ_JAUKUC010000001.1"/>
</dbReference>
<evidence type="ECO:0000256" key="13">
    <source>
        <dbReference type="SAM" id="SignalP"/>
    </source>
</evidence>
<dbReference type="InterPro" id="IPR028974">
    <property type="entry name" value="TSP_type-3_rpt"/>
</dbReference>
<keyword evidence="9" id="KW-0675">Receptor</keyword>
<dbReference type="SUPFAM" id="SSF103647">
    <property type="entry name" value="TSP type-3 repeat"/>
    <property type="match status" value="4"/>
</dbReference>
<dbReference type="NCBIfam" id="TIGR04183">
    <property type="entry name" value="Por_Secre_tail"/>
    <property type="match status" value="1"/>
</dbReference>
<dbReference type="Gene3D" id="4.10.1080.10">
    <property type="entry name" value="TSP type-3 repeat"/>
    <property type="match status" value="1"/>
</dbReference>
<evidence type="ECO:0000256" key="4">
    <source>
        <dbReference type="ARBA" id="ARBA00022692"/>
    </source>
</evidence>
<evidence type="ECO:0000256" key="11">
    <source>
        <dbReference type="ARBA" id="ARBA00037847"/>
    </source>
</evidence>
<dbReference type="SUPFAM" id="SSF48726">
    <property type="entry name" value="Immunoglobulin"/>
    <property type="match status" value="1"/>
</dbReference>
<keyword evidence="4" id="KW-0812">Transmembrane</keyword>
<dbReference type="Pfam" id="PF18962">
    <property type="entry name" value="Por_Secre_tail"/>
    <property type="match status" value="1"/>
</dbReference>
<accession>A0ABT8RTL7</accession>
<feature type="domain" description="Ig-like" evidence="14">
    <location>
        <begin position="440"/>
        <end position="517"/>
    </location>
</feature>
<dbReference type="InterPro" id="IPR003598">
    <property type="entry name" value="Ig_sub2"/>
</dbReference>
<evidence type="ECO:0000313" key="15">
    <source>
        <dbReference type="EMBL" id="MDO1513451.1"/>
    </source>
</evidence>
<dbReference type="Pfam" id="PF13927">
    <property type="entry name" value="Ig_3"/>
    <property type="match status" value="1"/>
</dbReference>
<dbReference type="EMBL" id="JAUKUC010000001">
    <property type="protein sequence ID" value="MDO1513451.1"/>
    <property type="molecule type" value="Genomic_DNA"/>
</dbReference>
<dbReference type="Pfam" id="PF23598">
    <property type="entry name" value="LRR_14"/>
    <property type="match status" value="2"/>
</dbReference>
<name>A0ABT8RTL7_9FLAO</name>
<gene>
    <name evidence="15" type="ORF">Q2T41_12370</name>
</gene>
<proteinExistence type="predicted"/>
<dbReference type="PANTHER" id="PTHR48052">
    <property type="entry name" value="UNNAMED PRODUCT"/>
    <property type="match status" value="1"/>
</dbReference>
<reference evidence="15" key="1">
    <citation type="journal article" date="2014" name="Int. J. Syst. Evol. Microbiol.">
        <title>Complete genome of a new Firmicutes species belonging to the dominant human colonic microbiota ('Ruminococcus bicirculans') reveals two chromosomes and a selective capacity to utilize plant glucans.</title>
        <authorList>
            <consortium name="NISC Comparative Sequencing Program"/>
            <person name="Wegmann U."/>
            <person name="Louis P."/>
            <person name="Goesmann A."/>
            <person name="Henrissat B."/>
            <person name="Duncan S.H."/>
            <person name="Flint H.J."/>
        </authorList>
    </citation>
    <scope>NUCLEOTIDE SEQUENCE</scope>
    <source>
        <strain evidence="15">CECT 8869</strain>
    </source>
</reference>
<dbReference type="PROSITE" id="PS50835">
    <property type="entry name" value="IG_LIKE"/>
    <property type="match status" value="1"/>
</dbReference>
<dbReference type="Pfam" id="PF02412">
    <property type="entry name" value="TSP_3"/>
    <property type="match status" value="6"/>
</dbReference>
<dbReference type="CDD" id="cd00096">
    <property type="entry name" value="Ig"/>
    <property type="match status" value="1"/>
</dbReference>
<evidence type="ECO:0000256" key="12">
    <source>
        <dbReference type="SAM" id="MobiDB-lite"/>
    </source>
</evidence>
<dbReference type="Gene3D" id="2.60.120.260">
    <property type="entry name" value="Galactose-binding domain-like"/>
    <property type="match status" value="2"/>
</dbReference>
<dbReference type="SMART" id="SM00365">
    <property type="entry name" value="LRR_SD22"/>
    <property type="match status" value="5"/>
</dbReference>